<keyword evidence="1" id="KW-0675">Receptor</keyword>
<dbReference type="AlphaFoldDB" id="K1SD78"/>
<reference evidence="1" key="1">
    <citation type="journal article" date="2013" name="Environ. Microbiol.">
        <title>Microbiota from the distal guts of lean and obese adolescents exhibit partial functional redundancy besides clear differences in community structure.</title>
        <authorList>
            <person name="Ferrer M."/>
            <person name="Ruiz A."/>
            <person name="Lanza F."/>
            <person name="Haange S.B."/>
            <person name="Oberbach A."/>
            <person name="Till H."/>
            <person name="Bargiela R."/>
            <person name="Campoy C."/>
            <person name="Segura M.T."/>
            <person name="Richter M."/>
            <person name="von Bergen M."/>
            <person name="Seifert J."/>
            <person name="Suarez A."/>
        </authorList>
    </citation>
    <scope>NUCLEOTIDE SEQUENCE</scope>
</reference>
<evidence type="ECO:0000313" key="1">
    <source>
        <dbReference type="EMBL" id="EKC45346.1"/>
    </source>
</evidence>
<proteinExistence type="predicted"/>
<organism evidence="1">
    <name type="scientific">human gut metagenome</name>
    <dbReference type="NCBI Taxonomy" id="408170"/>
    <lineage>
        <taxon>unclassified sequences</taxon>
        <taxon>metagenomes</taxon>
        <taxon>organismal metagenomes</taxon>
    </lineage>
</organism>
<sequence>FEQLSAQVTRYFRRWSIYVGGENLTNFKQKNPIIDASNPWGSNFDATMVWGPMHGAKAYVGVRFNLPRI</sequence>
<comment type="caution">
    <text evidence="1">The sequence shown here is derived from an EMBL/GenBank/DDBJ whole genome shotgun (WGS) entry which is preliminary data.</text>
</comment>
<protein>
    <submittedName>
        <fullName evidence="1">TonB-dependent outer membrane receptor protein</fullName>
    </submittedName>
</protein>
<name>K1SD78_9ZZZZ</name>
<gene>
    <name evidence="1" type="ORF">LEA_20277</name>
</gene>
<feature type="non-terminal residue" evidence="1">
    <location>
        <position position="1"/>
    </location>
</feature>
<accession>K1SD78</accession>
<dbReference type="EMBL" id="AJWY01013933">
    <property type="protein sequence ID" value="EKC45346.1"/>
    <property type="molecule type" value="Genomic_DNA"/>
</dbReference>